<organism evidence="2 3">
    <name type="scientific">Bellilinea caldifistulae</name>
    <dbReference type="NCBI Taxonomy" id="360411"/>
    <lineage>
        <taxon>Bacteria</taxon>
        <taxon>Bacillati</taxon>
        <taxon>Chloroflexota</taxon>
        <taxon>Anaerolineae</taxon>
        <taxon>Anaerolineales</taxon>
        <taxon>Anaerolineaceae</taxon>
        <taxon>Bellilinea</taxon>
    </lineage>
</organism>
<dbReference type="PANTHER" id="PTHR35337">
    <property type="entry name" value="SLR1478 PROTEIN"/>
    <property type="match status" value="1"/>
</dbReference>
<feature type="transmembrane region" description="Helical" evidence="1">
    <location>
        <begin position="24"/>
        <end position="44"/>
    </location>
</feature>
<protein>
    <recommendedName>
        <fullName evidence="4">Stage II sporulation protein M</fullName>
    </recommendedName>
</protein>
<keyword evidence="1" id="KW-1133">Transmembrane helix</keyword>
<dbReference type="RefSeq" id="WP_061914671.1">
    <property type="nucleotide sequence ID" value="NZ_DF967971.1"/>
</dbReference>
<feature type="transmembrane region" description="Helical" evidence="1">
    <location>
        <begin position="395"/>
        <end position="419"/>
    </location>
</feature>
<dbReference type="Pfam" id="PF12679">
    <property type="entry name" value="ABC2_membrane_2"/>
    <property type="match status" value="1"/>
</dbReference>
<keyword evidence="1" id="KW-0812">Transmembrane</keyword>
<reference evidence="2 3" key="1">
    <citation type="submission" date="2015-07" db="EMBL/GenBank/DDBJ databases">
        <title>Draft genome of Bellilinea caldifistulae DSM 17877.</title>
        <authorList>
            <person name="Hemp J."/>
            <person name="Ward L.M."/>
            <person name="Pace L.A."/>
            <person name="Fischer W.W."/>
        </authorList>
    </citation>
    <scope>NUCLEOTIDE SEQUENCE [LARGE SCALE GENOMIC DNA]</scope>
    <source>
        <strain evidence="2 3">GOMI-1</strain>
    </source>
</reference>
<name>A0A0N8GN56_9CHLR</name>
<keyword evidence="1" id="KW-0472">Membrane</keyword>
<evidence type="ECO:0000313" key="2">
    <source>
        <dbReference type="EMBL" id="KPL77162.1"/>
    </source>
</evidence>
<proteinExistence type="predicted"/>
<feature type="transmembrane region" description="Helical" evidence="1">
    <location>
        <begin position="120"/>
        <end position="139"/>
    </location>
</feature>
<feature type="transmembrane region" description="Helical" evidence="1">
    <location>
        <begin position="280"/>
        <end position="301"/>
    </location>
</feature>
<dbReference type="Pfam" id="PF01944">
    <property type="entry name" value="SpoIIM"/>
    <property type="match status" value="1"/>
</dbReference>
<evidence type="ECO:0000313" key="3">
    <source>
        <dbReference type="Proteomes" id="UP000050514"/>
    </source>
</evidence>
<sequence>MEAIDIRPALIIAQREVRDQFRDWRIIFPIVFLTLFFPFLMNFTARQLLNFVNQYGAGLVGERLIPFLLLITGFFPISVSLVIALESFVGEKERGSIEPLLTSPLADWQLYLGKLLSSTVPPLVGSFLGMSVYISGLLINRIPLPDAETLLQIIVLTITQAVVMVSGAVVVSTQATSVRAANLLASFIIIPMALLIQAEAVVMFWGRDTLSLWWIVFGLLVLAVLLIRIGLAHFQREELLGREIDVLNIRWIWRILWGSFHGGARNVLDWYRNVLGKTLLDLRGSLLAAVLLAVIVIILGAQQADRFLLILPEGDFQQRVRELGFNLPVGGIGSVQQIFFQNVRALVIGLLLGLFSFGVLGTLPLFATLGLLGYFTRIMEINQLPAAQIILSGVVPHGIVEVPAILLSTAAVLRIGFLLATPMKDKTVGEVFLMAIAGWMQVMVGLVVPLLLLAAVIESWITPLMILRLFG</sequence>
<dbReference type="AlphaFoldDB" id="A0A0N8GN56"/>
<feature type="transmembrane region" description="Helical" evidence="1">
    <location>
        <begin position="211"/>
        <end position="231"/>
    </location>
</feature>
<feature type="transmembrane region" description="Helical" evidence="1">
    <location>
        <begin position="183"/>
        <end position="205"/>
    </location>
</feature>
<keyword evidence="3" id="KW-1185">Reference proteome</keyword>
<dbReference type="EMBL" id="LGHJ01000010">
    <property type="protein sequence ID" value="KPL77162.1"/>
    <property type="molecule type" value="Genomic_DNA"/>
</dbReference>
<gene>
    <name evidence="2" type="ORF">AC812_04130</name>
</gene>
<accession>A0A0N8GN56</accession>
<feature type="transmembrane region" description="Helical" evidence="1">
    <location>
        <begin position="431"/>
        <end position="457"/>
    </location>
</feature>
<evidence type="ECO:0008006" key="4">
    <source>
        <dbReference type="Google" id="ProtNLM"/>
    </source>
</evidence>
<dbReference type="PANTHER" id="PTHR35337:SF1">
    <property type="entry name" value="SLR1478 PROTEIN"/>
    <property type="match status" value="1"/>
</dbReference>
<dbReference type="InterPro" id="IPR002798">
    <property type="entry name" value="SpoIIM-like"/>
</dbReference>
<evidence type="ECO:0000256" key="1">
    <source>
        <dbReference type="SAM" id="Phobius"/>
    </source>
</evidence>
<dbReference type="STRING" id="360411.AC812_04130"/>
<feature type="transmembrane region" description="Helical" evidence="1">
    <location>
        <begin position="151"/>
        <end position="171"/>
    </location>
</feature>
<dbReference type="GO" id="GO:0005886">
    <property type="term" value="C:plasma membrane"/>
    <property type="evidence" value="ECO:0007669"/>
    <property type="project" value="UniProtKB-SubCell"/>
</dbReference>
<feature type="transmembrane region" description="Helical" evidence="1">
    <location>
        <begin position="64"/>
        <end position="85"/>
    </location>
</feature>
<dbReference type="Proteomes" id="UP000050514">
    <property type="component" value="Unassembled WGS sequence"/>
</dbReference>
<feature type="transmembrane region" description="Helical" evidence="1">
    <location>
        <begin position="346"/>
        <end position="375"/>
    </location>
</feature>
<dbReference type="GO" id="GO:0140359">
    <property type="term" value="F:ABC-type transporter activity"/>
    <property type="evidence" value="ECO:0007669"/>
    <property type="project" value="InterPro"/>
</dbReference>
<comment type="caution">
    <text evidence="2">The sequence shown here is derived from an EMBL/GenBank/DDBJ whole genome shotgun (WGS) entry which is preliminary data.</text>
</comment>